<protein>
    <submittedName>
        <fullName evidence="2">Uncharacterized protein</fullName>
    </submittedName>
</protein>
<dbReference type="InterPro" id="IPR042103">
    <property type="entry name" value="SerRS_1_N_sf"/>
</dbReference>
<dbReference type="EMBL" id="HBFG01001904">
    <property type="protein sequence ID" value="CAD8729937.1"/>
    <property type="molecule type" value="Transcribed_RNA"/>
</dbReference>
<accession>A0A7S0TBP2</accession>
<proteinExistence type="predicted"/>
<feature type="compositionally biased region" description="Basic and acidic residues" evidence="1">
    <location>
        <begin position="74"/>
        <end position="89"/>
    </location>
</feature>
<dbReference type="AlphaFoldDB" id="A0A7S0TBP2"/>
<reference evidence="2" key="1">
    <citation type="submission" date="2021-01" db="EMBL/GenBank/DDBJ databases">
        <authorList>
            <person name="Corre E."/>
            <person name="Pelletier E."/>
            <person name="Niang G."/>
            <person name="Scheremetjew M."/>
            <person name="Finn R."/>
            <person name="Kale V."/>
            <person name="Holt S."/>
            <person name="Cochrane G."/>
            <person name="Meng A."/>
            <person name="Brown T."/>
            <person name="Cohen L."/>
        </authorList>
    </citation>
    <scope>NUCLEOTIDE SEQUENCE</scope>
    <source>
        <strain evidence="2">B596</strain>
    </source>
</reference>
<feature type="region of interest" description="Disordered" evidence="1">
    <location>
        <begin position="488"/>
        <end position="510"/>
    </location>
</feature>
<evidence type="ECO:0000256" key="1">
    <source>
        <dbReference type="SAM" id="MobiDB-lite"/>
    </source>
</evidence>
<dbReference type="Gene3D" id="1.10.287.40">
    <property type="entry name" value="Serine-tRNA synthetase, tRNA binding domain"/>
    <property type="match status" value="1"/>
</dbReference>
<sequence>MPIDLKWVRSDPDQVREWQALRKKHDDGKDNDVESTDLVDDVLRKDELSRKNLQNLQEHKRALKQLQVRLRPKKNAEENRKDDRENLMKEKKSVEAKIRLAEADWKASLEDTHKTLCRLASPVTKPNDYDLDASQVNVMPFSLPFGHAKSSLGMDLEQAWRQYTLCHFADYLWVKLPRGIPVLEKSPLEPPLDFAFVNLDRAQELWGPTKTSSNADRHPVVMLPSWIRLLTELLPSKSIWGEKELPRYTAIWSRNEINRQGCDNVVWLGGPQQTEQDASSSSLELVAIMAPSVVDAREIQNKLVQELLSYYSDLLSRKNVLKRIVVPAPDLHIHERSRIEIHVSCSTEWNKINTLRLGWVSHWGDGATRACDMAFAGGGVVQAGGKKKYGNRNASKEYVHLVEASVIDNSTWTKILYANSNAAVNLNSDGNENQWLVNVPPVLVPHLFRPLSASTSIPLKDLFLDEKSKRKKKESVFGVLGKKKSSQAKNLPKEKVATSGLENVSTRDEPKFPPLGVASFTSKEELQKRIRLEKLSCPYDFLFD</sequence>
<name>A0A7S0TBP2_9STRA</name>
<evidence type="ECO:0000313" key="2">
    <source>
        <dbReference type="EMBL" id="CAD8729937.1"/>
    </source>
</evidence>
<organism evidence="2">
    <name type="scientific">Pseudo-nitzschia delicatissima</name>
    <dbReference type="NCBI Taxonomy" id="44447"/>
    <lineage>
        <taxon>Eukaryota</taxon>
        <taxon>Sar</taxon>
        <taxon>Stramenopiles</taxon>
        <taxon>Ochrophyta</taxon>
        <taxon>Bacillariophyta</taxon>
        <taxon>Bacillariophyceae</taxon>
        <taxon>Bacillariophycidae</taxon>
        <taxon>Bacillariales</taxon>
        <taxon>Bacillariaceae</taxon>
        <taxon>Pseudo-nitzschia</taxon>
    </lineage>
</organism>
<gene>
    <name evidence="2" type="ORF">PDEL0327_LOCUS1430</name>
</gene>
<feature type="region of interest" description="Disordered" evidence="1">
    <location>
        <begin position="67"/>
        <end position="89"/>
    </location>
</feature>